<dbReference type="Pfam" id="PF02562">
    <property type="entry name" value="PhoH"/>
    <property type="match status" value="1"/>
</dbReference>
<dbReference type="STRING" id="1882918.BCY86_00395"/>
<evidence type="ECO:0000256" key="6">
    <source>
        <dbReference type="ARBA" id="ARBA00039970"/>
    </source>
</evidence>
<dbReference type="Proteomes" id="UP000185544">
    <property type="component" value="Chromosome"/>
</dbReference>
<evidence type="ECO:0000313" key="9">
    <source>
        <dbReference type="Proteomes" id="UP000185544"/>
    </source>
</evidence>
<dbReference type="SUPFAM" id="SSF52540">
    <property type="entry name" value="P-loop containing nucleoside triphosphate hydrolases"/>
    <property type="match status" value="1"/>
</dbReference>
<keyword evidence="4" id="KW-0547">Nucleotide-binding</keyword>
<evidence type="ECO:0000256" key="4">
    <source>
        <dbReference type="ARBA" id="ARBA00022741"/>
    </source>
</evidence>
<evidence type="ECO:0000256" key="1">
    <source>
        <dbReference type="ARBA" id="ARBA00004496"/>
    </source>
</evidence>
<dbReference type="Gene3D" id="3.40.50.300">
    <property type="entry name" value="P-loop containing nucleotide triphosphate hydrolases"/>
    <property type="match status" value="1"/>
</dbReference>
<evidence type="ECO:0000256" key="5">
    <source>
        <dbReference type="ARBA" id="ARBA00022840"/>
    </source>
</evidence>
<reference evidence="8 9" key="1">
    <citation type="submission" date="2016-08" db="EMBL/GenBank/DDBJ databases">
        <title>Identification and validation of antigenic proteins from Pajaroellobacter abortibovis using de-novo genome sequence assembly and reverse vaccinology.</title>
        <authorList>
            <person name="Welly B.T."/>
            <person name="Miller M.R."/>
            <person name="Stott J.L."/>
            <person name="Blanchard M.T."/>
            <person name="Islas-Trejo A.D."/>
            <person name="O'Rourke S.M."/>
            <person name="Young A.E."/>
            <person name="Medrano J.F."/>
            <person name="Van Eenennaam A.L."/>
        </authorList>
    </citation>
    <scope>NUCLEOTIDE SEQUENCE [LARGE SCALE GENOMIC DNA]</scope>
    <source>
        <strain evidence="8 9">BTF92-0548A/99-0131</strain>
    </source>
</reference>
<dbReference type="InterPro" id="IPR051451">
    <property type="entry name" value="PhoH2-like"/>
</dbReference>
<comment type="subcellular location">
    <subcellularLocation>
        <location evidence="1">Cytoplasm</location>
    </subcellularLocation>
</comment>
<keyword evidence="9" id="KW-1185">Reference proteome</keyword>
<dbReference type="GO" id="GO:0005524">
    <property type="term" value="F:ATP binding"/>
    <property type="evidence" value="ECO:0007669"/>
    <property type="project" value="UniProtKB-KW"/>
</dbReference>
<dbReference type="PANTHER" id="PTHR30473:SF1">
    <property type="entry name" value="PHOH-LIKE PROTEIN"/>
    <property type="match status" value="1"/>
</dbReference>
<proteinExistence type="inferred from homology"/>
<dbReference type="KEGG" id="pabo:BCY86_00395"/>
<comment type="similarity">
    <text evidence="2">Belongs to the PhoH family.</text>
</comment>
<dbReference type="PANTHER" id="PTHR30473">
    <property type="entry name" value="PROTEIN PHOH"/>
    <property type="match status" value="1"/>
</dbReference>
<dbReference type="RefSeq" id="WP_075277485.1">
    <property type="nucleotide sequence ID" value="NZ_CP016908.1"/>
</dbReference>
<feature type="domain" description="PhoH-like protein" evidence="7">
    <location>
        <begin position="109"/>
        <end position="311"/>
    </location>
</feature>
<gene>
    <name evidence="8" type="ORF">BCY86_00395</name>
</gene>
<sequence>MVSSKVEVEETSVLVNLTGPSHEKLKLLEKEGGVAIGLRGNTIFLHGDKVNVSKIERFVREAICFIQHGGKLDAEEILRAMRQMKEKPERPFDLREEKLVIGSGRRPVLARGAAQCQYIDAIHSHTLTFCVGVAGTGKTYLAMACAMAAFHKQTIKKIILTRPAVEAGEKLGFLPGDLAEKVNPYLRPLYDALNDMVDFERGQELIRKGYIEIAPLAFMRGRTLNDSFIILDEAQNTTPEQMRMFLTRLGHHSKAIVTGDMTQIDLPSGKSSGLVEAYELLKGIEGIAFCYFREKDIMRHPLVKKIVIAYEAQDRE</sequence>
<keyword evidence="5" id="KW-0067">ATP-binding</keyword>
<dbReference type="OrthoDB" id="9805148at2"/>
<evidence type="ECO:0000313" key="8">
    <source>
        <dbReference type="EMBL" id="APS00813.1"/>
    </source>
</evidence>
<evidence type="ECO:0000256" key="2">
    <source>
        <dbReference type="ARBA" id="ARBA00010393"/>
    </source>
</evidence>
<accession>A0A1L6MZ43</accession>
<name>A0A1L6MZ43_9BACT</name>
<dbReference type="GO" id="GO:0005829">
    <property type="term" value="C:cytosol"/>
    <property type="evidence" value="ECO:0007669"/>
    <property type="project" value="TreeGrafter"/>
</dbReference>
<dbReference type="InterPro" id="IPR003714">
    <property type="entry name" value="PhoH"/>
</dbReference>
<evidence type="ECO:0000256" key="3">
    <source>
        <dbReference type="ARBA" id="ARBA00022490"/>
    </source>
</evidence>
<organism evidence="8 9">
    <name type="scientific">Pajaroellobacter abortibovis</name>
    <dbReference type="NCBI Taxonomy" id="1882918"/>
    <lineage>
        <taxon>Bacteria</taxon>
        <taxon>Pseudomonadati</taxon>
        <taxon>Myxococcota</taxon>
        <taxon>Polyangia</taxon>
        <taxon>Polyangiales</taxon>
        <taxon>Polyangiaceae</taxon>
    </lineage>
</organism>
<protein>
    <recommendedName>
        <fullName evidence="6">PhoH-like protein</fullName>
    </recommendedName>
</protein>
<dbReference type="FunFam" id="3.40.50.300:FF:000013">
    <property type="entry name" value="PhoH family ATPase"/>
    <property type="match status" value="1"/>
</dbReference>
<dbReference type="InterPro" id="IPR027417">
    <property type="entry name" value="P-loop_NTPase"/>
</dbReference>
<dbReference type="AlphaFoldDB" id="A0A1L6MZ43"/>
<keyword evidence="3" id="KW-0963">Cytoplasm</keyword>
<dbReference type="EMBL" id="CP016908">
    <property type="protein sequence ID" value="APS00813.1"/>
    <property type="molecule type" value="Genomic_DNA"/>
</dbReference>
<evidence type="ECO:0000259" key="7">
    <source>
        <dbReference type="Pfam" id="PF02562"/>
    </source>
</evidence>